<protein>
    <submittedName>
        <fullName evidence="1">Uncharacterized protein</fullName>
    </submittedName>
</protein>
<evidence type="ECO:0000313" key="2">
    <source>
        <dbReference type="Proteomes" id="UP000499080"/>
    </source>
</evidence>
<organism evidence="1 2">
    <name type="scientific">Araneus ventricosus</name>
    <name type="common">Orbweaver spider</name>
    <name type="synonym">Epeira ventricosa</name>
    <dbReference type="NCBI Taxonomy" id="182803"/>
    <lineage>
        <taxon>Eukaryota</taxon>
        <taxon>Metazoa</taxon>
        <taxon>Ecdysozoa</taxon>
        <taxon>Arthropoda</taxon>
        <taxon>Chelicerata</taxon>
        <taxon>Arachnida</taxon>
        <taxon>Araneae</taxon>
        <taxon>Araneomorphae</taxon>
        <taxon>Entelegynae</taxon>
        <taxon>Araneoidea</taxon>
        <taxon>Araneidae</taxon>
        <taxon>Araneus</taxon>
    </lineage>
</organism>
<comment type="caution">
    <text evidence="1">The sequence shown here is derived from an EMBL/GenBank/DDBJ whole genome shotgun (WGS) entry which is preliminary data.</text>
</comment>
<dbReference type="EMBL" id="BGPR01000486">
    <property type="protein sequence ID" value="GBM22763.1"/>
    <property type="molecule type" value="Genomic_DNA"/>
</dbReference>
<accession>A0A4Y2E0S0</accession>
<proteinExistence type="predicted"/>
<evidence type="ECO:0000313" key="1">
    <source>
        <dbReference type="EMBL" id="GBM22763.1"/>
    </source>
</evidence>
<sequence length="92" mass="10174">MFLGDIAPNPPLTPTTALRIGCTIGTLRPANEENRFYLATVTSVWFTIGDIAPGNENRFDWRLAVHMATFSRPDLAARVWFTRHISPSAAAT</sequence>
<name>A0A4Y2E0S0_ARAVE</name>
<reference evidence="1 2" key="1">
    <citation type="journal article" date="2019" name="Sci. Rep.">
        <title>Orb-weaving spider Araneus ventricosus genome elucidates the spidroin gene catalogue.</title>
        <authorList>
            <person name="Kono N."/>
            <person name="Nakamura H."/>
            <person name="Ohtoshi R."/>
            <person name="Moran D.A.P."/>
            <person name="Shinohara A."/>
            <person name="Yoshida Y."/>
            <person name="Fujiwara M."/>
            <person name="Mori M."/>
            <person name="Tomita M."/>
            <person name="Arakawa K."/>
        </authorList>
    </citation>
    <scope>NUCLEOTIDE SEQUENCE [LARGE SCALE GENOMIC DNA]</scope>
</reference>
<dbReference type="Proteomes" id="UP000499080">
    <property type="component" value="Unassembled WGS sequence"/>
</dbReference>
<dbReference type="AlphaFoldDB" id="A0A4Y2E0S0"/>
<keyword evidence="2" id="KW-1185">Reference proteome</keyword>
<gene>
    <name evidence="1" type="ORF">AVEN_196127_1</name>
</gene>